<dbReference type="Proteomes" id="UP000811609">
    <property type="component" value="Chromosome 7"/>
</dbReference>
<accession>A0A8T1PXB7</accession>
<protein>
    <submittedName>
        <fullName evidence="1">Uncharacterized protein</fullName>
    </submittedName>
</protein>
<dbReference type="EMBL" id="CM031815">
    <property type="protein sequence ID" value="KAG6648876.1"/>
    <property type="molecule type" value="Genomic_DNA"/>
</dbReference>
<comment type="caution">
    <text evidence="1">The sequence shown here is derived from an EMBL/GenBank/DDBJ whole genome shotgun (WGS) entry which is preliminary data.</text>
</comment>
<dbReference type="AlphaFoldDB" id="A0A8T1PXB7"/>
<evidence type="ECO:0000313" key="1">
    <source>
        <dbReference type="EMBL" id="KAG6648876.1"/>
    </source>
</evidence>
<sequence length="99" mass="11643">MTSVKPQLTIMFQKKKKKKNQILTRIDKKIIKMITQSAIRTPKNHKSYFIIYHLEISGTVSSPTGGAKQHRVIRMTKRARESEFYNKPHQSFEIKGKKR</sequence>
<keyword evidence="2" id="KW-1185">Reference proteome</keyword>
<name>A0A8T1PXB7_CARIL</name>
<reference evidence="1" key="1">
    <citation type="submission" date="2020-12" db="EMBL/GenBank/DDBJ databases">
        <title>WGS assembly of Carya illinoinensis cv. Pawnee.</title>
        <authorList>
            <person name="Platts A."/>
            <person name="Shu S."/>
            <person name="Wright S."/>
            <person name="Barry K."/>
            <person name="Edger P."/>
            <person name="Pires J.C."/>
            <person name="Schmutz J."/>
        </authorList>
    </citation>
    <scope>NUCLEOTIDE SEQUENCE</scope>
    <source>
        <tissue evidence="1">Leaf</tissue>
    </source>
</reference>
<evidence type="ECO:0000313" key="2">
    <source>
        <dbReference type="Proteomes" id="UP000811609"/>
    </source>
</evidence>
<proteinExistence type="predicted"/>
<gene>
    <name evidence="1" type="ORF">CIPAW_07G174900</name>
</gene>
<organism evidence="1 2">
    <name type="scientific">Carya illinoinensis</name>
    <name type="common">Pecan</name>
    <dbReference type="NCBI Taxonomy" id="32201"/>
    <lineage>
        <taxon>Eukaryota</taxon>
        <taxon>Viridiplantae</taxon>
        <taxon>Streptophyta</taxon>
        <taxon>Embryophyta</taxon>
        <taxon>Tracheophyta</taxon>
        <taxon>Spermatophyta</taxon>
        <taxon>Magnoliopsida</taxon>
        <taxon>eudicotyledons</taxon>
        <taxon>Gunneridae</taxon>
        <taxon>Pentapetalae</taxon>
        <taxon>rosids</taxon>
        <taxon>fabids</taxon>
        <taxon>Fagales</taxon>
        <taxon>Juglandaceae</taxon>
        <taxon>Carya</taxon>
    </lineage>
</organism>